<dbReference type="Proteomes" id="UP000694416">
    <property type="component" value="Unplaced"/>
</dbReference>
<reference evidence="2" key="1">
    <citation type="submission" date="2025-08" db="UniProtKB">
        <authorList>
            <consortium name="Ensembl"/>
        </authorList>
    </citation>
    <scope>IDENTIFICATION</scope>
</reference>
<name>A0A8C9GGF3_9PRIM</name>
<evidence type="ECO:0000256" key="1">
    <source>
        <dbReference type="SAM" id="MobiDB-lite"/>
    </source>
</evidence>
<keyword evidence="3" id="KW-1185">Reference proteome</keyword>
<dbReference type="Ensembl" id="ENSPTET00000004818.1">
    <property type="protein sequence ID" value="ENSPTEP00000003082.1"/>
    <property type="gene ID" value="ENSPTEG00000003641.1"/>
</dbReference>
<dbReference type="AlphaFoldDB" id="A0A8C9GGF3"/>
<organism evidence="2 3">
    <name type="scientific">Piliocolobus tephrosceles</name>
    <name type="common">Ugandan red Colobus</name>
    <dbReference type="NCBI Taxonomy" id="591936"/>
    <lineage>
        <taxon>Eukaryota</taxon>
        <taxon>Metazoa</taxon>
        <taxon>Chordata</taxon>
        <taxon>Craniata</taxon>
        <taxon>Vertebrata</taxon>
        <taxon>Euteleostomi</taxon>
        <taxon>Mammalia</taxon>
        <taxon>Eutheria</taxon>
        <taxon>Euarchontoglires</taxon>
        <taxon>Primates</taxon>
        <taxon>Haplorrhini</taxon>
        <taxon>Catarrhini</taxon>
        <taxon>Cercopithecidae</taxon>
        <taxon>Colobinae</taxon>
        <taxon>Piliocolobus</taxon>
    </lineage>
</organism>
<evidence type="ECO:0000313" key="3">
    <source>
        <dbReference type="Proteomes" id="UP000694416"/>
    </source>
</evidence>
<protein>
    <submittedName>
        <fullName evidence="2">Uncharacterized protein</fullName>
    </submittedName>
</protein>
<dbReference type="PANTHER" id="PTHR12138:SF162">
    <property type="entry name" value="CHROMOSOME UNDETERMINED SCAFFOLD_275, WHOLE GENOME SHOTGUN SEQUENCE"/>
    <property type="match status" value="1"/>
</dbReference>
<reference evidence="2" key="2">
    <citation type="submission" date="2025-09" db="UniProtKB">
        <authorList>
            <consortium name="Ensembl"/>
        </authorList>
    </citation>
    <scope>IDENTIFICATION</scope>
</reference>
<dbReference type="PANTHER" id="PTHR12138">
    <property type="entry name" value="PRIMATE-EXPANDED PROTEIN FAMILY"/>
    <property type="match status" value="1"/>
</dbReference>
<evidence type="ECO:0000313" key="2">
    <source>
        <dbReference type="Ensembl" id="ENSPTEP00000003082.1"/>
    </source>
</evidence>
<accession>A0A8C9GGF3</accession>
<feature type="compositionally biased region" description="Polar residues" evidence="1">
    <location>
        <begin position="1"/>
        <end position="18"/>
    </location>
</feature>
<feature type="region of interest" description="Disordered" evidence="1">
    <location>
        <begin position="1"/>
        <end position="32"/>
    </location>
</feature>
<sequence length="206" mass="22536">MGWQNPASAGERQSAQTVHQHRPQPPTGSGSKTSHFVGISLALNHFPLIELFLWSHAPFIPFLPMVTSHKGRSSIPTACCVPRDTNFLHRQPLGCVFIATRTRLPNSWAPLISAAFLSSVFWRNEPSVRDLWGSILHNTSTPAAPSSLALLPRLECNGRILAHCNLHLPGLSNSPDSASQVAGTTGTCHHTWLIFVFFSRDGVLPH</sequence>
<proteinExistence type="predicted"/>